<keyword evidence="2" id="KW-1185">Reference proteome</keyword>
<dbReference type="RefSeq" id="XP_001024918.2">
    <property type="nucleotide sequence ID" value="XM_001024918.2"/>
</dbReference>
<dbReference type="GeneID" id="7825320"/>
<dbReference type="EMBL" id="GG662443">
    <property type="protein sequence ID" value="EAS04673.2"/>
    <property type="molecule type" value="Genomic_DNA"/>
</dbReference>
<dbReference type="AlphaFoldDB" id="I7MAI7"/>
<dbReference type="KEGG" id="tet:TTHERM_00241940"/>
<organism evidence="1 2">
    <name type="scientific">Tetrahymena thermophila (strain SB210)</name>
    <dbReference type="NCBI Taxonomy" id="312017"/>
    <lineage>
        <taxon>Eukaryota</taxon>
        <taxon>Sar</taxon>
        <taxon>Alveolata</taxon>
        <taxon>Ciliophora</taxon>
        <taxon>Intramacronucleata</taxon>
        <taxon>Oligohymenophorea</taxon>
        <taxon>Hymenostomatida</taxon>
        <taxon>Tetrahymenina</taxon>
        <taxon>Tetrahymenidae</taxon>
        <taxon>Tetrahymena</taxon>
    </lineage>
</organism>
<dbReference type="Proteomes" id="UP000009168">
    <property type="component" value="Unassembled WGS sequence"/>
</dbReference>
<evidence type="ECO:0000313" key="1">
    <source>
        <dbReference type="EMBL" id="EAS04673.2"/>
    </source>
</evidence>
<gene>
    <name evidence="1" type="ORF">TTHERM_00241940</name>
</gene>
<name>I7MAI7_TETTS</name>
<reference evidence="2" key="1">
    <citation type="journal article" date="2006" name="PLoS Biol.">
        <title>Macronuclear genome sequence of the ciliate Tetrahymena thermophila, a model eukaryote.</title>
        <authorList>
            <person name="Eisen J.A."/>
            <person name="Coyne R.S."/>
            <person name="Wu M."/>
            <person name="Wu D."/>
            <person name="Thiagarajan M."/>
            <person name="Wortman J.R."/>
            <person name="Badger J.H."/>
            <person name="Ren Q."/>
            <person name="Amedeo P."/>
            <person name="Jones K.M."/>
            <person name="Tallon L.J."/>
            <person name="Delcher A.L."/>
            <person name="Salzberg S.L."/>
            <person name="Silva J.C."/>
            <person name="Haas B.J."/>
            <person name="Majoros W.H."/>
            <person name="Farzad M."/>
            <person name="Carlton J.M."/>
            <person name="Smith R.K. Jr."/>
            <person name="Garg J."/>
            <person name="Pearlman R.E."/>
            <person name="Karrer K.M."/>
            <person name="Sun L."/>
            <person name="Manning G."/>
            <person name="Elde N.C."/>
            <person name="Turkewitz A.P."/>
            <person name="Asai D.J."/>
            <person name="Wilkes D.E."/>
            <person name="Wang Y."/>
            <person name="Cai H."/>
            <person name="Collins K."/>
            <person name="Stewart B.A."/>
            <person name="Lee S.R."/>
            <person name="Wilamowska K."/>
            <person name="Weinberg Z."/>
            <person name="Ruzzo W.L."/>
            <person name="Wloga D."/>
            <person name="Gaertig J."/>
            <person name="Frankel J."/>
            <person name="Tsao C.-C."/>
            <person name="Gorovsky M.A."/>
            <person name="Keeling P.J."/>
            <person name="Waller R.F."/>
            <person name="Patron N.J."/>
            <person name="Cherry J.M."/>
            <person name="Stover N.A."/>
            <person name="Krieger C.J."/>
            <person name="del Toro C."/>
            <person name="Ryder H.F."/>
            <person name="Williamson S.C."/>
            <person name="Barbeau R.A."/>
            <person name="Hamilton E.P."/>
            <person name="Orias E."/>
        </authorList>
    </citation>
    <scope>NUCLEOTIDE SEQUENCE [LARGE SCALE GENOMIC DNA]</scope>
    <source>
        <strain evidence="2">SB210</strain>
    </source>
</reference>
<dbReference type="InParanoid" id="I7MAI7"/>
<protein>
    <submittedName>
        <fullName evidence="1">Uncharacterized protein</fullName>
    </submittedName>
</protein>
<evidence type="ECO:0000313" key="2">
    <source>
        <dbReference type="Proteomes" id="UP000009168"/>
    </source>
</evidence>
<accession>I7MAI7</accession>
<proteinExistence type="predicted"/>
<sequence length="1228" mass="145973">MTSFLNSFDFQNINKQYKDIVSQFKENKFEIIQQLTDALFKQEHSDNYTQISSILTSLLIKECSQDNFMLQKTFNSILTNYISSDSSLKHIQTLYVLATYFNQQIIIEGDSLIRYVIQKNSEQCLRVLIFLSVVLKKRENQKDSFDLIIQQENIQQISLVKIQEPSRLIDELLKISNKTQIQKGVFQKNQIEEVNALAINCLLFLRKQMSKTQFSKLKKILYNNLQDIEIICQYNFAIICQYLFILTQNQTEFITPQQHRKLLNVITNLNDAYFQNVDINYGKVEQNTKKEIYLILEDQRLEQIKYLYDKINLFSEQILNLENNFEEKYLVKNIFEAKDQHFQLYQFICLDIVQVILTSDSYYMFVKQEKELYLQLLIQVFKLGFFEQLPIADKFSFNDEVYLKLQEIINLVLTGINENKVIAFIYKELNDIEKRCSIISKSQVISQNQEFQTDYSQKLIQEDILVVNKSDKFQVIGCFQTLSSILSKEFELKEVDLFFKFFSYMLFDPFLYNFTARIAAQLVISFKQYILLQHKQFIPQLIEVFKINDCQSKIFALDVFLNIFQDLQKIDQSQLYPYAKDLLHILIKEYTHENFFKQDITLTDGIQNFIKQILDLEDIELYLEDEIQKIEKFFLQMNVDHEKREFLIEKNHQICLCAILKIKQKLKLECNELKQNIKTIAEDLAQKIYNSSNKISNAQKTLYYKFFKILSVEILGSQQCFDSVFLQVLPSALKDGSVKNCPIIIKSRNIQYQYEELDELDLDQQEHLPNIQQGEIDDGFEDVEENQNQQNQQNPNPAIQNMNFNVDMQAHFIGEEDNEEEEEEQEQLIYEPSFQEQNFVEEALNVILTFCKESTEIFIDYKKFDIFNLFLQNLQYELIFEKSIHFIMDIILQIIKSTQVYYLKKHQEEIQSQGNSQILEQGAIEIFQMYQITVYQILKQQEDKSEDYETFLTVLISNIIKSLDKQIILILYQQFYESIMKMIFQLIRLDKMHIINVLSLLTTLFQKLPDKIIEGIKMPYLVIQGLLRHRIVYQNLLYYQESYRDEILKRPIFADMESVELCLVGFNDFFEINPQVYPIISQIYFDIISDEKYISKFLIGTVANNFLTKIVRHCKDYITPEQISLISDLLKKFEAKQKSKNSDYQFFNISFIIAKAMISIENIKGLKETKEQSNINFQKFLYILPKIIEQSQYEDARYIIQYILKSDYNFSTQETENINKFMLRVQVF</sequence>